<proteinExistence type="predicted"/>
<dbReference type="EMBL" id="JAUSWC010000016">
    <property type="protein sequence ID" value="MDQ0489498.1"/>
    <property type="molecule type" value="Genomic_DNA"/>
</dbReference>
<name>A0ABU0KJB3_9ACTN</name>
<reference evidence="1 2" key="1">
    <citation type="submission" date="2023-07" db="EMBL/GenBank/DDBJ databases">
        <title>Genomic Encyclopedia of Type Strains, Phase IV (KMG-IV): sequencing the most valuable type-strain genomes for metagenomic binning, comparative biology and taxonomic classification.</title>
        <authorList>
            <person name="Goeker M."/>
        </authorList>
    </citation>
    <scope>NUCLEOTIDE SEQUENCE [LARGE SCALE GENOMIC DNA]</scope>
    <source>
        <strain evidence="1 2">DSM 40573</strain>
    </source>
</reference>
<protein>
    <submittedName>
        <fullName evidence="1">FtsP/CotA-like multicopper oxidase with cupredoxin domain</fullName>
    </submittedName>
</protein>
<sequence>MTWGRCDGRFVHHCHQLGHASAGRTGRVDVKKRTH</sequence>
<gene>
    <name evidence="1" type="ORF">QO019_004375</name>
</gene>
<keyword evidence="2" id="KW-1185">Reference proteome</keyword>
<evidence type="ECO:0000313" key="2">
    <source>
        <dbReference type="Proteomes" id="UP001236795"/>
    </source>
</evidence>
<evidence type="ECO:0000313" key="1">
    <source>
        <dbReference type="EMBL" id="MDQ0489498.1"/>
    </source>
</evidence>
<organism evidence="1 2">
    <name type="scientific">Streptomyces thermodiastaticus</name>
    <dbReference type="NCBI Taxonomy" id="44061"/>
    <lineage>
        <taxon>Bacteria</taxon>
        <taxon>Bacillati</taxon>
        <taxon>Actinomycetota</taxon>
        <taxon>Actinomycetes</taxon>
        <taxon>Kitasatosporales</taxon>
        <taxon>Streptomycetaceae</taxon>
        <taxon>Streptomyces</taxon>
    </lineage>
</organism>
<accession>A0ABU0KJB3</accession>
<comment type="caution">
    <text evidence="1">The sequence shown here is derived from an EMBL/GenBank/DDBJ whole genome shotgun (WGS) entry which is preliminary data.</text>
</comment>
<dbReference type="Proteomes" id="UP001236795">
    <property type="component" value="Unassembled WGS sequence"/>
</dbReference>